<dbReference type="OrthoDB" id="10262656at2759"/>
<evidence type="ECO:0000256" key="6">
    <source>
        <dbReference type="SAM" id="MobiDB-lite"/>
    </source>
</evidence>
<gene>
    <name evidence="8" type="ORF">PSYICH_LOCUS2412</name>
</gene>
<feature type="transmembrane region" description="Helical" evidence="7">
    <location>
        <begin position="7"/>
        <end position="28"/>
    </location>
</feature>
<sequence length="482" mass="53473">MDRNEIIFRLQVIALLDSFSYGLLYVFISPYLMHLGGDQVTIGIFTVLTLMFQLMSIHIVSDIVNVQGQKAALINIFNIAALSHALLFLTSSTCSIIMARCLFSSTNQSTNLIKDYIIKNLPPDRKEYHMNVYNILHSSGFVIGPAITGALFDISFTISCFIASVLTIINIWLLATVPLLDNPPSEPSDVPAVRRVRQTVERSVVELLHPHSIINWDVLVLQYLFSASVIIFSTKYSPVLKHNYNTNHTEIGLVTAYMNIVIFAGIEACHDLMERAKASRYSPTLIINAMCSILFTSSILALYSPVLGLFCLMCIPVTFSRIMIVDTWNAFITERGNPNLTKASESANILAGLTVPLIFGVVANRIGHRAVIIFSIFPVLLMLMIVNMVTVTRAPSLVQDQRHLDPNQPNECSCVTNSRVAASSAATSRNDPPQRQQRRVEDSSTRSSSPVQRRMPEENKCKSCSCKACPKVFKSTGCDAMQ</sequence>
<dbReference type="InterPro" id="IPR011701">
    <property type="entry name" value="MFS"/>
</dbReference>
<evidence type="ECO:0000256" key="7">
    <source>
        <dbReference type="SAM" id="Phobius"/>
    </source>
</evidence>
<feature type="transmembrane region" description="Helical" evidence="7">
    <location>
        <begin position="159"/>
        <end position="180"/>
    </location>
</feature>
<keyword evidence="2" id="KW-0813">Transport</keyword>
<dbReference type="Gene3D" id="1.20.1250.20">
    <property type="entry name" value="MFS general substrate transporter like domains"/>
    <property type="match status" value="1"/>
</dbReference>
<evidence type="ECO:0000256" key="4">
    <source>
        <dbReference type="ARBA" id="ARBA00022989"/>
    </source>
</evidence>
<keyword evidence="5 7" id="KW-0472">Membrane</keyword>
<evidence type="ECO:0000256" key="5">
    <source>
        <dbReference type="ARBA" id="ARBA00023136"/>
    </source>
</evidence>
<feature type="region of interest" description="Disordered" evidence="6">
    <location>
        <begin position="423"/>
        <end position="454"/>
    </location>
</feature>
<comment type="subcellular location">
    <subcellularLocation>
        <location evidence="1">Membrane</location>
        <topology evidence="1">Multi-pass membrane protein</topology>
    </subcellularLocation>
</comment>
<evidence type="ECO:0000313" key="9">
    <source>
        <dbReference type="Proteomes" id="UP001153636"/>
    </source>
</evidence>
<evidence type="ECO:0000313" key="8">
    <source>
        <dbReference type="EMBL" id="CAH1101464.1"/>
    </source>
</evidence>
<evidence type="ECO:0000256" key="3">
    <source>
        <dbReference type="ARBA" id="ARBA00022692"/>
    </source>
</evidence>
<keyword evidence="3 7" id="KW-0812">Transmembrane</keyword>
<dbReference type="SUPFAM" id="SSF103473">
    <property type="entry name" value="MFS general substrate transporter"/>
    <property type="match status" value="1"/>
</dbReference>
<feature type="transmembrane region" description="Helical" evidence="7">
    <location>
        <begin position="40"/>
        <end position="60"/>
    </location>
</feature>
<dbReference type="GO" id="GO:0022857">
    <property type="term" value="F:transmembrane transporter activity"/>
    <property type="evidence" value="ECO:0007669"/>
    <property type="project" value="InterPro"/>
</dbReference>
<dbReference type="Proteomes" id="UP001153636">
    <property type="component" value="Chromosome 11"/>
</dbReference>
<protein>
    <recommendedName>
        <fullName evidence="10">Major facilitator superfamily (MFS) profile domain-containing protein</fullName>
    </recommendedName>
</protein>
<feature type="transmembrane region" description="Helical" evidence="7">
    <location>
        <begin position="281"/>
        <end position="300"/>
    </location>
</feature>
<keyword evidence="9" id="KW-1185">Reference proteome</keyword>
<organism evidence="8 9">
    <name type="scientific">Psylliodes chrysocephalus</name>
    <dbReference type="NCBI Taxonomy" id="3402493"/>
    <lineage>
        <taxon>Eukaryota</taxon>
        <taxon>Metazoa</taxon>
        <taxon>Ecdysozoa</taxon>
        <taxon>Arthropoda</taxon>
        <taxon>Hexapoda</taxon>
        <taxon>Insecta</taxon>
        <taxon>Pterygota</taxon>
        <taxon>Neoptera</taxon>
        <taxon>Endopterygota</taxon>
        <taxon>Coleoptera</taxon>
        <taxon>Polyphaga</taxon>
        <taxon>Cucujiformia</taxon>
        <taxon>Chrysomeloidea</taxon>
        <taxon>Chrysomelidae</taxon>
        <taxon>Galerucinae</taxon>
        <taxon>Alticini</taxon>
        <taxon>Psylliodes</taxon>
    </lineage>
</organism>
<accession>A0A9P0G499</accession>
<dbReference type="InterPro" id="IPR036259">
    <property type="entry name" value="MFS_trans_sf"/>
</dbReference>
<evidence type="ECO:0008006" key="10">
    <source>
        <dbReference type="Google" id="ProtNLM"/>
    </source>
</evidence>
<feature type="transmembrane region" description="Helical" evidence="7">
    <location>
        <begin position="372"/>
        <end position="392"/>
    </location>
</feature>
<dbReference type="InterPro" id="IPR050930">
    <property type="entry name" value="MFS_Vesicular_Transporter"/>
</dbReference>
<feature type="transmembrane region" description="Helical" evidence="7">
    <location>
        <begin position="213"/>
        <end position="232"/>
    </location>
</feature>
<reference evidence="8" key="1">
    <citation type="submission" date="2022-01" db="EMBL/GenBank/DDBJ databases">
        <authorList>
            <person name="King R."/>
        </authorList>
    </citation>
    <scope>NUCLEOTIDE SEQUENCE</scope>
</reference>
<keyword evidence="4 7" id="KW-1133">Transmembrane helix</keyword>
<name>A0A9P0G499_9CUCU</name>
<evidence type="ECO:0000256" key="1">
    <source>
        <dbReference type="ARBA" id="ARBA00004141"/>
    </source>
</evidence>
<feature type="transmembrane region" description="Helical" evidence="7">
    <location>
        <begin position="72"/>
        <end position="99"/>
    </location>
</feature>
<feature type="transmembrane region" description="Helical" evidence="7">
    <location>
        <begin position="132"/>
        <end position="152"/>
    </location>
</feature>
<proteinExistence type="predicted"/>
<dbReference type="GO" id="GO:0016020">
    <property type="term" value="C:membrane"/>
    <property type="evidence" value="ECO:0007669"/>
    <property type="project" value="UniProtKB-SubCell"/>
</dbReference>
<dbReference type="PANTHER" id="PTHR23506:SF23">
    <property type="entry name" value="GH10249P"/>
    <property type="match status" value="1"/>
</dbReference>
<dbReference type="PANTHER" id="PTHR23506">
    <property type="entry name" value="GH10249P"/>
    <property type="match status" value="1"/>
</dbReference>
<feature type="transmembrane region" description="Helical" evidence="7">
    <location>
        <begin position="346"/>
        <end position="366"/>
    </location>
</feature>
<dbReference type="AlphaFoldDB" id="A0A9P0G499"/>
<dbReference type="Pfam" id="PF07690">
    <property type="entry name" value="MFS_1"/>
    <property type="match status" value="1"/>
</dbReference>
<dbReference type="EMBL" id="OV651823">
    <property type="protein sequence ID" value="CAH1101464.1"/>
    <property type="molecule type" value="Genomic_DNA"/>
</dbReference>
<evidence type="ECO:0000256" key="2">
    <source>
        <dbReference type="ARBA" id="ARBA00022448"/>
    </source>
</evidence>